<comment type="caution">
    <text evidence="1">The sequence shown here is derived from an EMBL/GenBank/DDBJ whole genome shotgun (WGS) entry which is preliminary data.</text>
</comment>
<dbReference type="EMBL" id="SSTD01014204">
    <property type="protein sequence ID" value="TYK04507.1"/>
    <property type="molecule type" value="Genomic_DNA"/>
</dbReference>
<organism evidence="1 3">
    <name type="scientific">Cucumis melo var. makuwa</name>
    <name type="common">Oriental melon</name>
    <dbReference type="NCBI Taxonomy" id="1194695"/>
    <lineage>
        <taxon>Eukaryota</taxon>
        <taxon>Viridiplantae</taxon>
        <taxon>Streptophyta</taxon>
        <taxon>Embryophyta</taxon>
        <taxon>Tracheophyta</taxon>
        <taxon>Spermatophyta</taxon>
        <taxon>Magnoliopsida</taxon>
        <taxon>eudicotyledons</taxon>
        <taxon>Gunneridae</taxon>
        <taxon>Pentapetalae</taxon>
        <taxon>rosids</taxon>
        <taxon>fabids</taxon>
        <taxon>Cucurbitales</taxon>
        <taxon>Cucurbitaceae</taxon>
        <taxon>Benincaseae</taxon>
        <taxon>Cucumis</taxon>
    </lineage>
</organism>
<sequence>MSSLSKEGNRSTMCSCSGKHTFETRLLYHKPQRKHIIKCYNSSPNLSHMVLSHSLGTRYTKLCWVDNQTTQKALVGDLSPRLARRPMRAVPQPRRTPR</sequence>
<dbReference type="Proteomes" id="UP000321393">
    <property type="component" value="Unassembled WGS sequence"/>
</dbReference>
<gene>
    <name evidence="2" type="ORF">E5676_scaffold409G001230</name>
    <name evidence="1" type="ORF">E6C27_scaffold216G001270</name>
</gene>
<accession>A0A5A7TZQ2</accession>
<dbReference type="Proteomes" id="UP000321947">
    <property type="component" value="Unassembled WGS sequence"/>
</dbReference>
<protein>
    <submittedName>
        <fullName evidence="1">NBS-LRR type resistance protein</fullName>
    </submittedName>
</protein>
<dbReference type="EMBL" id="SSTE01013607">
    <property type="protein sequence ID" value="KAA0046831.1"/>
    <property type="molecule type" value="Genomic_DNA"/>
</dbReference>
<dbReference type="AlphaFoldDB" id="A0A5A7TZQ2"/>
<evidence type="ECO:0000313" key="3">
    <source>
        <dbReference type="Proteomes" id="UP000321393"/>
    </source>
</evidence>
<evidence type="ECO:0000313" key="4">
    <source>
        <dbReference type="Proteomes" id="UP000321947"/>
    </source>
</evidence>
<name>A0A5A7TZQ2_CUCMM</name>
<evidence type="ECO:0000313" key="2">
    <source>
        <dbReference type="EMBL" id="TYK04507.1"/>
    </source>
</evidence>
<evidence type="ECO:0000313" key="1">
    <source>
        <dbReference type="EMBL" id="KAA0046831.1"/>
    </source>
</evidence>
<proteinExistence type="predicted"/>
<reference evidence="3 4" key="1">
    <citation type="submission" date="2019-08" db="EMBL/GenBank/DDBJ databases">
        <title>Draft genome sequences of two oriental melons (Cucumis melo L. var makuwa).</title>
        <authorList>
            <person name="Kwon S.-Y."/>
        </authorList>
    </citation>
    <scope>NUCLEOTIDE SEQUENCE [LARGE SCALE GENOMIC DNA]</scope>
    <source>
        <strain evidence="4">cv. Chang Bougi</strain>
        <strain evidence="3">cv. SW 3</strain>
        <tissue evidence="1">Leaf</tissue>
    </source>
</reference>